<sequence length="124" mass="14284">MFGGSKRWFGGGKRWFGGSKRWFGGSKRWFGGSKRSETDLLAKHKCFVLQLIRCQFAHNQKKIKDSSIGLVRYRPLRLLSCRLMQPVCCFGVITMGRQEEKSSRSLPENLIFYAPMGELVLYNV</sequence>
<evidence type="ECO:0000313" key="2">
    <source>
        <dbReference type="Proteomes" id="UP000704068"/>
    </source>
</evidence>
<name>A0A929WY09_9BACT</name>
<evidence type="ECO:0000313" key="1">
    <source>
        <dbReference type="EMBL" id="MBF0970840.1"/>
    </source>
</evidence>
<dbReference type="AlphaFoldDB" id="A0A929WY09"/>
<comment type="caution">
    <text evidence="1">The sequence shown here is derived from an EMBL/GenBank/DDBJ whole genome shotgun (WGS) entry which is preliminary data.</text>
</comment>
<dbReference type="RefSeq" id="WP_303764485.1">
    <property type="nucleotide sequence ID" value="NZ_JABZGR010000025.1"/>
</dbReference>
<proteinExistence type="predicted"/>
<organism evidence="1 2">
    <name type="scientific">Alloprevotella tannerae</name>
    <dbReference type="NCBI Taxonomy" id="76122"/>
    <lineage>
        <taxon>Bacteria</taxon>
        <taxon>Pseudomonadati</taxon>
        <taxon>Bacteroidota</taxon>
        <taxon>Bacteroidia</taxon>
        <taxon>Bacteroidales</taxon>
        <taxon>Prevotellaceae</taxon>
        <taxon>Alloprevotella</taxon>
    </lineage>
</organism>
<accession>A0A929WY09</accession>
<dbReference type="Proteomes" id="UP000704068">
    <property type="component" value="Unassembled WGS sequence"/>
</dbReference>
<dbReference type="EMBL" id="JABZGR010000025">
    <property type="protein sequence ID" value="MBF0970840.1"/>
    <property type="molecule type" value="Genomic_DNA"/>
</dbReference>
<reference evidence="1" key="1">
    <citation type="submission" date="2020-04" db="EMBL/GenBank/DDBJ databases">
        <title>Deep metagenomics examines the oral microbiome during advanced dental caries in children, revealing novel taxa and co-occurrences with host molecules.</title>
        <authorList>
            <person name="Baker J.L."/>
            <person name="Morton J.T."/>
            <person name="Dinis M."/>
            <person name="Alvarez R."/>
            <person name="Tran N.C."/>
            <person name="Knight R."/>
            <person name="Edlund A."/>
        </authorList>
    </citation>
    <scope>NUCLEOTIDE SEQUENCE</scope>
    <source>
        <strain evidence="1">JCVI_34_bin.1</strain>
    </source>
</reference>
<gene>
    <name evidence="1" type="ORF">HXK21_07355</name>
</gene>
<protein>
    <submittedName>
        <fullName evidence="1">Uncharacterized protein</fullName>
    </submittedName>
</protein>